<evidence type="ECO:0000259" key="4">
    <source>
        <dbReference type="Pfam" id="PF08241"/>
    </source>
</evidence>
<evidence type="ECO:0000256" key="1">
    <source>
        <dbReference type="ARBA" id="ARBA00008361"/>
    </source>
</evidence>
<dbReference type="OrthoDB" id="9797252at2"/>
<dbReference type="SUPFAM" id="SSF53335">
    <property type="entry name" value="S-adenosyl-L-methionine-dependent methyltransferases"/>
    <property type="match status" value="1"/>
</dbReference>
<dbReference type="InterPro" id="IPR051052">
    <property type="entry name" value="Diverse_substrate_MTase"/>
</dbReference>
<dbReference type="GO" id="GO:0032259">
    <property type="term" value="P:methylation"/>
    <property type="evidence" value="ECO:0007669"/>
    <property type="project" value="UniProtKB-KW"/>
</dbReference>
<evidence type="ECO:0000313" key="6">
    <source>
        <dbReference type="Proteomes" id="UP000305675"/>
    </source>
</evidence>
<dbReference type="EMBL" id="SWCJ01000003">
    <property type="protein sequence ID" value="TKB56590.1"/>
    <property type="molecule type" value="Genomic_DNA"/>
</dbReference>
<sequence length="251" mass="28275">MSISAPQDHFSGHAKEYAQFRPDYPSELFRIILEHCPDSPMAADIATGSGQCAVAIAPRCKRVFGLDISSEQLKHASGHPKLSYLVSRAETLPFKDNQLDLITVAQALHWLDLPHFFEEAERTLSPLGTLAIIGYGNCLVSPEVDRVVEHLYEAVLGEYWTPGRRWVEQGYENVAEQMPFGIPKVHKLEIEKHWTLAQFIGYLQTWSALKAYLNDHDASALNATWAALTQAWGQGTKAVRWPLTLHLCRRK</sequence>
<protein>
    <submittedName>
        <fullName evidence="5">Class I SAM-dependent methyltransferase</fullName>
    </submittedName>
</protein>
<dbReference type="InterPro" id="IPR029063">
    <property type="entry name" value="SAM-dependent_MTases_sf"/>
</dbReference>
<keyword evidence="2 5" id="KW-0489">Methyltransferase</keyword>
<dbReference type="PANTHER" id="PTHR44942">
    <property type="entry name" value="METHYLTRANSF_11 DOMAIN-CONTAINING PROTEIN"/>
    <property type="match status" value="1"/>
</dbReference>
<dbReference type="InterPro" id="IPR013216">
    <property type="entry name" value="Methyltransf_11"/>
</dbReference>
<dbReference type="AlphaFoldDB" id="A0A4U1BSS6"/>
<organism evidence="5 6">
    <name type="scientific">Ferrimonas aestuarii</name>
    <dbReference type="NCBI Taxonomy" id="2569539"/>
    <lineage>
        <taxon>Bacteria</taxon>
        <taxon>Pseudomonadati</taxon>
        <taxon>Pseudomonadota</taxon>
        <taxon>Gammaproteobacteria</taxon>
        <taxon>Alteromonadales</taxon>
        <taxon>Ferrimonadaceae</taxon>
        <taxon>Ferrimonas</taxon>
    </lineage>
</organism>
<proteinExistence type="inferred from homology"/>
<evidence type="ECO:0000256" key="3">
    <source>
        <dbReference type="ARBA" id="ARBA00022679"/>
    </source>
</evidence>
<dbReference type="CDD" id="cd02440">
    <property type="entry name" value="AdoMet_MTases"/>
    <property type="match status" value="1"/>
</dbReference>
<reference evidence="5 6" key="1">
    <citation type="submission" date="2019-04" db="EMBL/GenBank/DDBJ databases">
        <authorList>
            <person name="Hwang J.C."/>
        </authorList>
    </citation>
    <scope>NUCLEOTIDE SEQUENCE [LARGE SCALE GENOMIC DNA]</scope>
    <source>
        <strain evidence="5 6">IMCC35002</strain>
    </source>
</reference>
<gene>
    <name evidence="5" type="ORF">FCL42_05505</name>
</gene>
<accession>A0A4U1BSS6</accession>
<dbReference type="RefSeq" id="WP_136862394.1">
    <property type="nucleotide sequence ID" value="NZ_SWCJ01000003.1"/>
</dbReference>
<dbReference type="GO" id="GO:0008757">
    <property type="term" value="F:S-adenosylmethionine-dependent methyltransferase activity"/>
    <property type="evidence" value="ECO:0007669"/>
    <property type="project" value="InterPro"/>
</dbReference>
<name>A0A4U1BSS6_9GAMM</name>
<evidence type="ECO:0000256" key="2">
    <source>
        <dbReference type="ARBA" id="ARBA00022603"/>
    </source>
</evidence>
<keyword evidence="3 5" id="KW-0808">Transferase</keyword>
<evidence type="ECO:0000313" key="5">
    <source>
        <dbReference type="EMBL" id="TKB56590.1"/>
    </source>
</evidence>
<dbReference type="Gene3D" id="3.40.50.150">
    <property type="entry name" value="Vaccinia Virus protein VP39"/>
    <property type="match status" value="1"/>
</dbReference>
<dbReference type="Pfam" id="PF08241">
    <property type="entry name" value="Methyltransf_11"/>
    <property type="match status" value="1"/>
</dbReference>
<comment type="similarity">
    <text evidence="1">Belongs to the methyltransferase superfamily.</text>
</comment>
<comment type="caution">
    <text evidence="5">The sequence shown here is derived from an EMBL/GenBank/DDBJ whole genome shotgun (WGS) entry which is preliminary data.</text>
</comment>
<dbReference type="Proteomes" id="UP000305675">
    <property type="component" value="Unassembled WGS sequence"/>
</dbReference>
<dbReference type="PANTHER" id="PTHR44942:SF4">
    <property type="entry name" value="METHYLTRANSFERASE TYPE 11 DOMAIN-CONTAINING PROTEIN"/>
    <property type="match status" value="1"/>
</dbReference>
<feature type="domain" description="Methyltransferase type 11" evidence="4">
    <location>
        <begin position="44"/>
        <end position="132"/>
    </location>
</feature>
<keyword evidence="6" id="KW-1185">Reference proteome</keyword>